<dbReference type="AlphaFoldDB" id="A0A147HVY4"/>
<reference evidence="2 3" key="1">
    <citation type="journal article" date="2016" name="Front. Microbiol.">
        <title>Genomic Resource of Rice Seed Associated Bacteria.</title>
        <authorList>
            <person name="Midha S."/>
            <person name="Bansal K."/>
            <person name="Sharma S."/>
            <person name="Kumar N."/>
            <person name="Patil P.P."/>
            <person name="Chaudhry V."/>
            <person name="Patil P.B."/>
        </authorList>
    </citation>
    <scope>NUCLEOTIDE SEQUENCE [LARGE SCALE GENOMIC DNA]</scope>
    <source>
        <strain evidence="2 3">NS334</strain>
    </source>
</reference>
<comment type="caution">
    <text evidence="2">The sequence shown here is derived from an EMBL/GenBank/DDBJ whole genome shotgun (WGS) entry which is preliminary data.</text>
</comment>
<gene>
    <name evidence="2" type="ORF">NS334_15430</name>
</gene>
<sequence>MTSLTPIATALPIQRSATDARVVAGAARPELVAAPRGDRPQQGPGIAARLEAKVGDGSLDAGQAESLRQLIDRPAGSSNGSLMRTASEQLDQFDRVLEKLRANMGAGATYGRTSAAPSGVMVDRLA</sequence>
<keyword evidence="3" id="KW-1185">Reference proteome</keyword>
<protein>
    <submittedName>
        <fullName evidence="2">Uncharacterized protein</fullName>
    </submittedName>
</protein>
<feature type="region of interest" description="Disordered" evidence="1">
    <location>
        <begin position="107"/>
        <end position="126"/>
    </location>
</feature>
<proteinExistence type="predicted"/>
<name>A0A147HVY4_9SPHN</name>
<dbReference type="Proteomes" id="UP000074310">
    <property type="component" value="Unassembled WGS sequence"/>
</dbReference>
<dbReference type="OrthoDB" id="7585711at2"/>
<evidence type="ECO:0000256" key="1">
    <source>
        <dbReference type="SAM" id="MobiDB-lite"/>
    </source>
</evidence>
<evidence type="ECO:0000313" key="2">
    <source>
        <dbReference type="EMBL" id="KTT69077.1"/>
    </source>
</evidence>
<evidence type="ECO:0000313" key="3">
    <source>
        <dbReference type="Proteomes" id="UP000074310"/>
    </source>
</evidence>
<dbReference type="PATRIC" id="fig|869719.3.peg.3270"/>
<accession>A0A147HVY4</accession>
<dbReference type="RefSeq" id="WP_058756845.1">
    <property type="nucleotide sequence ID" value="NZ_LDTB01000077.1"/>
</dbReference>
<dbReference type="EMBL" id="LDTB01000077">
    <property type="protein sequence ID" value="KTT69077.1"/>
    <property type="molecule type" value="Genomic_DNA"/>
</dbReference>
<organism evidence="2 3">
    <name type="scientific">Sphingomonas endophytica</name>
    <dbReference type="NCBI Taxonomy" id="869719"/>
    <lineage>
        <taxon>Bacteria</taxon>
        <taxon>Pseudomonadati</taxon>
        <taxon>Pseudomonadota</taxon>
        <taxon>Alphaproteobacteria</taxon>
        <taxon>Sphingomonadales</taxon>
        <taxon>Sphingomonadaceae</taxon>
        <taxon>Sphingomonas</taxon>
    </lineage>
</organism>